<keyword evidence="2" id="KW-1185">Reference proteome</keyword>
<dbReference type="Gene3D" id="3.20.20.60">
    <property type="entry name" value="Phosphoenolpyruvate-binding domains"/>
    <property type="match status" value="1"/>
</dbReference>
<accession>A0ABQ9WB55</accession>
<protein>
    <submittedName>
        <fullName evidence="1">Uncharacterized protein</fullName>
    </submittedName>
</protein>
<dbReference type="PANTHER" id="PTHR11105">
    <property type="entry name" value="CITRATE LYASE SUBUNIT BETA-RELATED"/>
    <property type="match status" value="1"/>
</dbReference>
<reference evidence="1 2" key="1">
    <citation type="submission" date="2023-05" db="EMBL/GenBank/DDBJ databases">
        <title>B98-5 Cell Line De Novo Hybrid Assembly: An Optical Mapping Approach.</title>
        <authorList>
            <person name="Kananen K."/>
            <person name="Auerbach J.A."/>
            <person name="Kautto E."/>
            <person name="Blachly J.S."/>
        </authorList>
    </citation>
    <scope>NUCLEOTIDE SEQUENCE [LARGE SCALE GENOMIC DNA]</scope>
    <source>
        <strain evidence="1">B95-8</strain>
        <tissue evidence="1">Cell line</tissue>
    </source>
</reference>
<evidence type="ECO:0000313" key="2">
    <source>
        <dbReference type="Proteomes" id="UP001266305"/>
    </source>
</evidence>
<evidence type="ECO:0000313" key="1">
    <source>
        <dbReference type="EMBL" id="KAK2118842.1"/>
    </source>
</evidence>
<gene>
    <name evidence="1" type="ORF">P7K49_000228</name>
</gene>
<dbReference type="EMBL" id="JASSZA010000001">
    <property type="protein sequence ID" value="KAK2118842.1"/>
    <property type="molecule type" value="Genomic_DNA"/>
</dbReference>
<organism evidence="1 2">
    <name type="scientific">Saguinus oedipus</name>
    <name type="common">Cotton-top tamarin</name>
    <name type="synonym">Oedipomidas oedipus</name>
    <dbReference type="NCBI Taxonomy" id="9490"/>
    <lineage>
        <taxon>Eukaryota</taxon>
        <taxon>Metazoa</taxon>
        <taxon>Chordata</taxon>
        <taxon>Craniata</taxon>
        <taxon>Vertebrata</taxon>
        <taxon>Euteleostomi</taxon>
        <taxon>Mammalia</taxon>
        <taxon>Eutheria</taxon>
        <taxon>Euarchontoglires</taxon>
        <taxon>Primates</taxon>
        <taxon>Haplorrhini</taxon>
        <taxon>Platyrrhini</taxon>
        <taxon>Cebidae</taxon>
        <taxon>Callitrichinae</taxon>
        <taxon>Saguinus</taxon>
    </lineage>
</organism>
<dbReference type="Proteomes" id="UP001266305">
    <property type="component" value="Unassembled WGS sequence"/>
</dbReference>
<name>A0ABQ9WB55_SAGOE</name>
<dbReference type="InterPro" id="IPR040186">
    <property type="entry name" value="Citramalyl-CoA_lyase"/>
</dbReference>
<sequence>MGNTMHSFTLTCSSVESSENINIRKKTKMTPSYSYLKDLTGIDLKHDISSGKQVIHPNQIAVVQEQFSPSPEKIKWAEELIAAFKEHQQLGKKKYPLVEA</sequence>
<comment type="caution">
    <text evidence="1">The sequence shown here is derived from an EMBL/GenBank/DDBJ whole genome shotgun (WGS) entry which is preliminary data.</text>
</comment>
<dbReference type="PANTHER" id="PTHR11105:SF0">
    <property type="entry name" value="CITRAMALYL-COA LYASE, MITOCHONDRIAL"/>
    <property type="match status" value="1"/>
</dbReference>
<proteinExistence type="predicted"/>
<dbReference type="InterPro" id="IPR040442">
    <property type="entry name" value="Pyrv_kinase-like_dom_sf"/>
</dbReference>